<keyword evidence="8" id="KW-0813">Transport</keyword>
<feature type="transmembrane region" description="Helical" evidence="8">
    <location>
        <begin position="113"/>
        <end position="133"/>
    </location>
</feature>
<dbReference type="CDD" id="cd17336">
    <property type="entry name" value="MFS_SLCO_OATP"/>
    <property type="match status" value="1"/>
</dbReference>
<evidence type="ECO:0000259" key="9">
    <source>
        <dbReference type="PROSITE" id="PS51465"/>
    </source>
</evidence>
<evidence type="ECO:0000256" key="1">
    <source>
        <dbReference type="ARBA" id="ARBA00004651"/>
    </source>
</evidence>
<feature type="transmembrane region" description="Helical" evidence="8">
    <location>
        <begin position="385"/>
        <end position="404"/>
    </location>
</feature>
<name>A0A1S3JGB2_LINAN</name>
<keyword evidence="3" id="KW-1003">Cell membrane</keyword>
<dbReference type="GO" id="GO:0006811">
    <property type="term" value="P:monoatomic ion transport"/>
    <property type="evidence" value="ECO:0007669"/>
    <property type="project" value="UniProtKB-KW"/>
</dbReference>
<keyword evidence="6 8" id="KW-0472">Membrane</keyword>
<dbReference type="GeneID" id="106172984"/>
<dbReference type="AlphaFoldDB" id="A0A1S3JGB2"/>
<dbReference type="PANTHER" id="PTHR11388:SF100">
    <property type="entry name" value="SOLUTE CARRIER ORGANIC ANION TRANSPORTER FAMILY MEMBER 4A1"/>
    <property type="match status" value="1"/>
</dbReference>
<feature type="transmembrane region" description="Helical" evidence="8">
    <location>
        <begin position="621"/>
        <end position="644"/>
    </location>
</feature>
<evidence type="ECO:0000256" key="4">
    <source>
        <dbReference type="ARBA" id="ARBA00022692"/>
    </source>
</evidence>
<dbReference type="InParanoid" id="A0A1S3JGB2"/>
<feature type="transmembrane region" description="Helical" evidence="8">
    <location>
        <begin position="267"/>
        <end position="288"/>
    </location>
</feature>
<keyword evidence="10" id="KW-1185">Reference proteome</keyword>
<dbReference type="Gene3D" id="1.20.1250.20">
    <property type="entry name" value="MFS general substrate transporter like domains"/>
    <property type="match status" value="1"/>
</dbReference>
<protein>
    <recommendedName>
        <fullName evidence="8">Solute carrier organic anion transporter family member</fullName>
    </recommendedName>
</protein>
<dbReference type="PROSITE" id="PS51465">
    <property type="entry name" value="KAZAL_2"/>
    <property type="match status" value="1"/>
</dbReference>
<keyword evidence="4 8" id="KW-0812">Transmembrane</keyword>
<organism evidence="10 11">
    <name type="scientific">Lingula anatina</name>
    <name type="common">Brachiopod</name>
    <name type="synonym">Lingula unguis</name>
    <dbReference type="NCBI Taxonomy" id="7574"/>
    <lineage>
        <taxon>Eukaryota</taxon>
        <taxon>Metazoa</taxon>
        <taxon>Spiralia</taxon>
        <taxon>Lophotrochozoa</taxon>
        <taxon>Brachiopoda</taxon>
        <taxon>Linguliformea</taxon>
        <taxon>Lingulata</taxon>
        <taxon>Lingulida</taxon>
        <taxon>Linguloidea</taxon>
        <taxon>Lingulidae</taxon>
        <taxon>Lingula</taxon>
    </lineage>
</organism>
<evidence type="ECO:0000256" key="6">
    <source>
        <dbReference type="ARBA" id="ARBA00023136"/>
    </source>
</evidence>
<feature type="transmembrane region" description="Helical" evidence="8">
    <location>
        <begin position="533"/>
        <end position="555"/>
    </location>
</feature>
<evidence type="ECO:0000313" key="11">
    <source>
        <dbReference type="RefSeq" id="XP_013409398.1"/>
    </source>
</evidence>
<evidence type="ECO:0000256" key="8">
    <source>
        <dbReference type="RuleBase" id="RU362056"/>
    </source>
</evidence>
<dbReference type="Pfam" id="PF07648">
    <property type="entry name" value="Kazal_2"/>
    <property type="match status" value="1"/>
</dbReference>
<dbReference type="NCBIfam" id="TIGR00805">
    <property type="entry name" value="oat"/>
    <property type="match status" value="1"/>
</dbReference>
<feature type="transmembrane region" description="Helical" evidence="8">
    <location>
        <begin position="177"/>
        <end position="202"/>
    </location>
</feature>
<dbReference type="GO" id="GO:0043252">
    <property type="term" value="P:sodium-independent organic anion transport"/>
    <property type="evidence" value="ECO:0007669"/>
    <property type="project" value="TreeGrafter"/>
</dbReference>
<dbReference type="KEGG" id="lak:106172984"/>
<dbReference type="RefSeq" id="XP_013409398.1">
    <property type="nucleotide sequence ID" value="XM_013553944.1"/>
</dbReference>
<dbReference type="InterPro" id="IPR036259">
    <property type="entry name" value="MFS_trans_sf"/>
</dbReference>
<evidence type="ECO:0000256" key="2">
    <source>
        <dbReference type="ARBA" id="ARBA00009657"/>
    </source>
</evidence>
<feature type="transmembrane region" description="Helical" evidence="8">
    <location>
        <begin position="85"/>
        <end position="104"/>
    </location>
</feature>
<keyword evidence="8" id="KW-0406">Ion transport</keyword>
<evidence type="ECO:0000313" key="10">
    <source>
        <dbReference type="Proteomes" id="UP000085678"/>
    </source>
</evidence>
<evidence type="ECO:0000256" key="3">
    <source>
        <dbReference type="ARBA" id="ARBA00022475"/>
    </source>
</evidence>
<dbReference type="Pfam" id="PF03137">
    <property type="entry name" value="OATP"/>
    <property type="match status" value="1"/>
</dbReference>
<dbReference type="SUPFAM" id="SSF100895">
    <property type="entry name" value="Kazal-type serine protease inhibitors"/>
    <property type="match status" value="1"/>
</dbReference>
<keyword evidence="7" id="KW-1015">Disulfide bond</keyword>
<dbReference type="Proteomes" id="UP000085678">
    <property type="component" value="Unplaced"/>
</dbReference>
<keyword evidence="5 8" id="KW-1133">Transmembrane helix</keyword>
<feature type="transmembrane region" description="Helical" evidence="8">
    <location>
        <begin position="576"/>
        <end position="594"/>
    </location>
</feature>
<dbReference type="GO" id="GO:0015347">
    <property type="term" value="F:sodium-independent organic anion transmembrane transporter activity"/>
    <property type="evidence" value="ECO:0007669"/>
    <property type="project" value="TreeGrafter"/>
</dbReference>
<dbReference type="SUPFAM" id="SSF103473">
    <property type="entry name" value="MFS general substrate transporter"/>
    <property type="match status" value="1"/>
</dbReference>
<dbReference type="InterPro" id="IPR036058">
    <property type="entry name" value="Kazal_dom_sf"/>
</dbReference>
<dbReference type="PANTHER" id="PTHR11388">
    <property type="entry name" value="ORGANIC ANION TRANSPORTER"/>
    <property type="match status" value="1"/>
</dbReference>
<sequence length="672" mass="72223">MTSKRALPDDNTASNDVLLGNESDVTCGWFNWRPKCLQVFSSAKWLVAFLCIANCAQSMVAGGLLSTVIGTLEKRFQLTSTQTGIISSSYDMGTVPALCVIAIIGRRTNRPRFIAAGLTLVAIATFMFSLGHFTTGRYVSTAASSVDENICVLNSTSTAGCGREELADFSGKGLSNYFYLFVLSYFLVGIGSSPIYTVGVTFMDDCLTKENASFCIAVFYATGVLGPVLAYILQAVIVEEVYVDADVLSAASLSVEKGSNAWLGAWWIGYIIAASLVAMMILPIGGLPQDMPGAKKIRESKISEVHTSADDNSNDVMTTTPTGLETKVTAKQCCQSIQVLFTNPVYMFITASAICEQFIVSGFTYFGPKYISEQFLTSEGLAGSLWGAVAIPGAVGGTVAGGIVIKRYRMTCKTILKTNFFLVFISLLFVPVFFLQCPNLEFAGITTGYHNGSDVGFTSVCNTDCGCSDLQYNPICGSDLVTYYSPCHAGCLNWTTIGGAKTYTNCRCVAARPSVNATAVDNACTGLCPVAPLVGYLAILLILMLLVFAASVCGIMGTLRSIPSSERAVGISVQWILLRSFGFIPGGIAFGHFFDKTCLLWQTTCDESTTSACLFYDNWSLGVHMLIVCGVLKTTSLLFVTLAWKLYKPPLPPDFNYDNGQAVNEETDNTRL</sequence>
<accession>A0A1S3JGB2</accession>
<feature type="domain" description="Kazal-like" evidence="9">
    <location>
        <begin position="455"/>
        <end position="510"/>
    </location>
</feature>
<feature type="transmembrane region" description="Helical" evidence="8">
    <location>
        <begin position="214"/>
        <end position="237"/>
    </location>
</feature>
<comment type="subcellular location">
    <subcellularLocation>
        <location evidence="1 8">Cell membrane</location>
        <topology evidence="1 8">Multi-pass membrane protein</topology>
    </subcellularLocation>
</comment>
<evidence type="ECO:0000256" key="7">
    <source>
        <dbReference type="ARBA" id="ARBA00023157"/>
    </source>
</evidence>
<evidence type="ECO:0000256" key="5">
    <source>
        <dbReference type="ARBA" id="ARBA00022989"/>
    </source>
</evidence>
<dbReference type="InterPro" id="IPR002350">
    <property type="entry name" value="Kazal_dom"/>
</dbReference>
<proteinExistence type="inferred from homology"/>
<comment type="similarity">
    <text evidence="2 8">Belongs to the organo anion transporter (TC 2.A.60) family.</text>
</comment>
<feature type="transmembrane region" description="Helical" evidence="8">
    <location>
        <begin position="45"/>
        <end position="65"/>
    </location>
</feature>
<dbReference type="OrthoDB" id="5062115at2759"/>
<feature type="transmembrane region" description="Helical" evidence="8">
    <location>
        <begin position="416"/>
        <end position="435"/>
    </location>
</feature>
<reference evidence="11" key="1">
    <citation type="submission" date="2025-08" db="UniProtKB">
        <authorList>
            <consortium name="RefSeq"/>
        </authorList>
    </citation>
    <scope>IDENTIFICATION</scope>
    <source>
        <tissue evidence="11">Gonads</tissue>
    </source>
</reference>
<feature type="transmembrane region" description="Helical" evidence="8">
    <location>
        <begin position="345"/>
        <end position="365"/>
    </location>
</feature>
<gene>
    <name evidence="11" type="primary">LOC106172984</name>
</gene>
<dbReference type="InterPro" id="IPR004156">
    <property type="entry name" value="OATP"/>
</dbReference>
<dbReference type="GO" id="GO:0016323">
    <property type="term" value="C:basolateral plasma membrane"/>
    <property type="evidence" value="ECO:0007669"/>
    <property type="project" value="TreeGrafter"/>
</dbReference>